<feature type="region of interest" description="Disordered" evidence="7">
    <location>
        <begin position="1248"/>
        <end position="1274"/>
    </location>
</feature>
<dbReference type="OrthoDB" id="3797628at2759"/>
<dbReference type="InterPro" id="IPR001810">
    <property type="entry name" value="F-box_dom"/>
</dbReference>
<evidence type="ECO:0000256" key="5">
    <source>
        <dbReference type="ARBA" id="ARBA00023212"/>
    </source>
</evidence>
<keyword evidence="5" id="KW-0206">Cytoskeleton</keyword>
<evidence type="ECO:0000256" key="7">
    <source>
        <dbReference type="SAM" id="MobiDB-lite"/>
    </source>
</evidence>
<feature type="compositionally biased region" description="Polar residues" evidence="7">
    <location>
        <begin position="301"/>
        <end position="310"/>
    </location>
</feature>
<feature type="region of interest" description="Disordered" evidence="7">
    <location>
        <begin position="173"/>
        <end position="218"/>
    </location>
</feature>
<feature type="region of interest" description="Disordered" evidence="7">
    <location>
        <begin position="1301"/>
        <end position="1328"/>
    </location>
</feature>
<dbReference type="PANTHER" id="PTHR31078">
    <property type="entry name" value="CILIA- AND FLAGELLA-ASSOCIATED PROTEIN 300"/>
    <property type="match status" value="1"/>
</dbReference>
<name>A0A2P6N8U8_9EUKA</name>
<dbReference type="InterPro" id="IPR029416">
    <property type="entry name" value="CFAP300"/>
</dbReference>
<feature type="compositionally biased region" description="Basic and acidic residues" evidence="7">
    <location>
        <begin position="579"/>
        <end position="615"/>
    </location>
</feature>
<dbReference type="EMBL" id="MDYQ01000151">
    <property type="protein sequence ID" value="PRP80374.1"/>
    <property type="molecule type" value="Genomic_DNA"/>
</dbReference>
<reference evidence="9 10" key="1">
    <citation type="journal article" date="2018" name="Genome Biol. Evol.">
        <title>Multiple Roots of Fruiting Body Formation in Amoebozoa.</title>
        <authorList>
            <person name="Hillmann F."/>
            <person name="Forbes G."/>
            <person name="Novohradska S."/>
            <person name="Ferling I."/>
            <person name="Riege K."/>
            <person name="Groth M."/>
            <person name="Westermann M."/>
            <person name="Marz M."/>
            <person name="Spaller T."/>
            <person name="Winckler T."/>
            <person name="Schaap P."/>
            <person name="Glockner G."/>
        </authorList>
    </citation>
    <scope>NUCLEOTIDE SEQUENCE [LARGE SCALE GENOMIC DNA]</scope>
    <source>
        <strain evidence="9 10">Jena</strain>
    </source>
</reference>
<protein>
    <recommendedName>
        <fullName evidence="3">Cilia- and flagella-associated protein 300</fullName>
    </recommendedName>
</protein>
<feature type="compositionally biased region" description="Low complexity" evidence="7">
    <location>
        <begin position="726"/>
        <end position="742"/>
    </location>
</feature>
<evidence type="ECO:0000256" key="1">
    <source>
        <dbReference type="ARBA" id="ARBA00004430"/>
    </source>
</evidence>
<organism evidence="9 10">
    <name type="scientific">Planoprotostelium fungivorum</name>
    <dbReference type="NCBI Taxonomy" id="1890364"/>
    <lineage>
        <taxon>Eukaryota</taxon>
        <taxon>Amoebozoa</taxon>
        <taxon>Evosea</taxon>
        <taxon>Variosea</taxon>
        <taxon>Cavosteliida</taxon>
        <taxon>Cavosteliaceae</taxon>
        <taxon>Planoprotostelium</taxon>
    </lineage>
</organism>
<evidence type="ECO:0000259" key="8">
    <source>
        <dbReference type="PROSITE" id="PS50181"/>
    </source>
</evidence>
<dbReference type="InterPro" id="IPR032675">
    <property type="entry name" value="LRR_dom_sf"/>
</dbReference>
<dbReference type="Pfam" id="PF14926">
    <property type="entry name" value="CFAP300"/>
    <property type="match status" value="2"/>
</dbReference>
<dbReference type="GO" id="GO:0005930">
    <property type="term" value="C:axoneme"/>
    <property type="evidence" value="ECO:0007669"/>
    <property type="project" value="UniProtKB-SubCell"/>
</dbReference>
<dbReference type="Gene3D" id="3.80.10.10">
    <property type="entry name" value="Ribonuclease Inhibitor"/>
    <property type="match status" value="1"/>
</dbReference>
<evidence type="ECO:0000313" key="9">
    <source>
        <dbReference type="EMBL" id="PRP80374.1"/>
    </source>
</evidence>
<feature type="compositionally biased region" description="Basic and acidic residues" evidence="7">
    <location>
        <begin position="756"/>
        <end position="767"/>
    </location>
</feature>
<evidence type="ECO:0000256" key="4">
    <source>
        <dbReference type="ARBA" id="ARBA00022490"/>
    </source>
</evidence>
<feature type="compositionally biased region" description="Low complexity" evidence="7">
    <location>
        <begin position="528"/>
        <end position="541"/>
    </location>
</feature>
<feature type="compositionally biased region" description="Low complexity" evidence="7">
    <location>
        <begin position="1260"/>
        <end position="1274"/>
    </location>
</feature>
<keyword evidence="4" id="KW-0963">Cytoplasm</keyword>
<dbReference type="Proteomes" id="UP000241769">
    <property type="component" value="Unassembled WGS sequence"/>
</dbReference>
<dbReference type="PROSITE" id="PS50181">
    <property type="entry name" value="FBOX"/>
    <property type="match status" value="1"/>
</dbReference>
<feature type="compositionally biased region" description="Polar residues" evidence="7">
    <location>
        <begin position="513"/>
        <end position="526"/>
    </location>
</feature>
<proteinExistence type="inferred from homology"/>
<feature type="compositionally biased region" description="Basic and acidic residues" evidence="7">
    <location>
        <begin position="204"/>
        <end position="215"/>
    </location>
</feature>
<feature type="region of interest" description="Disordered" evidence="7">
    <location>
        <begin position="238"/>
        <end position="283"/>
    </location>
</feature>
<feature type="compositionally biased region" description="Polar residues" evidence="7">
    <location>
        <begin position="378"/>
        <end position="410"/>
    </location>
</feature>
<feature type="compositionally biased region" description="Polar residues" evidence="7">
    <location>
        <begin position="1189"/>
        <end position="1205"/>
    </location>
</feature>
<evidence type="ECO:0000256" key="6">
    <source>
        <dbReference type="ARBA" id="ARBA00023273"/>
    </source>
</evidence>
<dbReference type="InParanoid" id="A0A2P6N8U8"/>
<evidence type="ECO:0000256" key="2">
    <source>
        <dbReference type="ARBA" id="ARBA00009205"/>
    </source>
</evidence>
<feature type="region of interest" description="Disordered" evidence="7">
    <location>
        <begin position="1181"/>
        <end position="1225"/>
    </location>
</feature>
<sequence>MIEEIDQSFSIIGEEENSSRTSIDTKRYLTKWGISPTILRFTSQKRFYMEQAVEFLIDFLNDEVVQDLLERNGIRLGKVNEVSCKKLDATVMNMKFFDRISEQGIARGPDQILSKRQPDYIGGRLCQFEDRLNPYISVTKNLYKNLKKDHHQLVFHLHKGRFRKSQPFVIEDGMDYGKAPRQRRSHATPYDRKQAPKKTNLHQRQVEEREEKEKPSSSFFSQLKDKVFGYGLSWLTYSSGGPQESDDGQDEDDFVEDGEEDNGESYNISTGHESINSSNGLAASTNSLRHSMTLRSPVAKSPNNVPNFNSPAAQQPQAMPPMPPMFPYPVSMTPTGPYSSMMYAVPMAFSSPFVHYTAPQLDSNNRAAPMINFSSGNGAASVSNTSRLSLTSPTPQRQASLSSSLSTTPRITKKRQIDSSPEEGSYHKSKRGRCCDTINYPIITVYRTDPVPVDERVKNAVSQLQAVEQTALTPKTPSRIFATPGRNTAVKRIPGEGPPIASTPNKEISNFSQMAGRSRTVRQPTPYQRAGRPAQRRAPTTEPREEPEEAELVLRKPAMASVDVLAPVRPVVQPSREMTPYRKTSEKETPPSTERKSLIEDHVTQEEPKEKEPVEKPSIFSLPTPTSEPKFGVGSEVRGLFFRMIQEQQAPKISGMEKKSEELPKADKPIFNFGPSFESKKTSETETNPAFEAPKAIFNFSPLPETKPTAETKPVETKRKVDEPILPSTSLPFTSLPSSTTPAAENKPIKFSSFVPKKEEPKGKTIVEDGAEFYDPGDDGDDGSDLDSEEDPPVKKPASSFVPSGSFNFGVGATPIATSDKPMFSFGMAPAASGASSAPFSFGASSAPVGLSLSSDSTEPKKVETPSLFTPAAVDTPSLVSTTTQPKIPAPVFNFGLPSATSSVAAPKLSTPATETKANESMEQESVGAPFGSALGSSTAPAINLGFNFGTSTTPSVPANSTTTGLSSFPASTSFGNTSAPGSSTPTLAASSAPLLGASSTPAFGISSTPAFGSDSTPAFGGASVPTFGAPSTPAFGGATVPAFGAASTPIFGASSAPTFGGASTPAFNGASAPTFGASSTPTFVAAPPAFGAASTPAFGSSQSSTPSMFGSTMTTAAPAFGNGEATPFGGNASTPFAFGGASTPSTFGGPSAFGSSTGPSAFGSATFGASAAPAFGAQTQSSFPFGGETQSTSMFDSTPPASNSFAFNAPTPTPTPNAPFTFNSAAPTPSGYSFGASTPATSTFTFGADSQPAFGGSSFGTPQPAFGGAPQPATFTPAPFNASPFGSPAAFGGENTGGFNIGASSNNSSTKRVFKKGKREDDRRNRSQRLRIFNQRMRSSVTHTPELFRALPWEIVEAIFSHLHWSELIFLLRVSVWFFNLIHNLHNTWRSIEIRMNAGRLKKTDRILSSISQAAGEHLQTLTRLDQSLSDVSCYCINLKTIRLSHIITTPRHLTQLFNYLSIESFSVKEIDITEPKPFSVDCPTLRRLEVNEILFAQDSHLAHSDLSFFDQILLPSGRYLESLSLVNISYHGHLHLDRCTNLRSLHLRAIKLSGTHSLYYNLKCALLHSLTEITLTLDVSTNLLSAQEAVIEARVGCHKLRELNVSLTRYPHLTLLLSQLPHLQILYATYSLLEPQALLCLSEHKSPLRTLHIPLCPRLTEGLELVCQLSHLEELKITWTVSEIAETDTNVGRRGDINHFELISSK</sequence>
<accession>A0A2P6N8U8</accession>
<feature type="region of interest" description="Disordered" evidence="7">
    <location>
        <begin position="513"/>
        <end position="550"/>
    </location>
</feature>
<feature type="domain" description="F-box" evidence="8">
    <location>
        <begin position="1346"/>
        <end position="1393"/>
    </location>
</feature>
<dbReference type="PANTHER" id="PTHR31078:SF1">
    <property type="entry name" value="CILIA- AND FLAGELLA-ASSOCIATED PROTEIN 300"/>
    <property type="match status" value="1"/>
</dbReference>
<evidence type="ECO:0000313" key="10">
    <source>
        <dbReference type="Proteomes" id="UP000241769"/>
    </source>
</evidence>
<feature type="compositionally biased region" description="Basic and acidic residues" evidence="7">
    <location>
        <begin position="708"/>
        <end position="723"/>
    </location>
</feature>
<comment type="similarity">
    <text evidence="2">Belongs to the CFAP300 family.</text>
</comment>
<dbReference type="SUPFAM" id="SSF52047">
    <property type="entry name" value="RNI-like"/>
    <property type="match status" value="1"/>
</dbReference>
<dbReference type="STRING" id="1890364.A0A2P6N8U8"/>
<gene>
    <name evidence="9" type="ORF">PROFUN_11972</name>
</gene>
<feature type="compositionally biased region" description="Basic and acidic residues" evidence="7">
    <location>
        <begin position="655"/>
        <end position="668"/>
    </location>
</feature>
<feature type="compositionally biased region" description="Acidic residues" evidence="7">
    <location>
        <begin position="769"/>
        <end position="791"/>
    </location>
</feature>
<feature type="compositionally biased region" description="Polar residues" evidence="7">
    <location>
        <begin position="265"/>
        <end position="283"/>
    </location>
</feature>
<keyword evidence="10" id="KW-1185">Reference proteome</keyword>
<feature type="region of interest" description="Disordered" evidence="7">
    <location>
        <begin position="488"/>
        <end position="507"/>
    </location>
</feature>
<feature type="region of interest" description="Disordered" evidence="7">
    <location>
        <begin position="573"/>
        <end position="631"/>
    </location>
</feature>
<feature type="region of interest" description="Disordered" evidence="7">
    <location>
        <begin position="378"/>
        <end position="431"/>
    </location>
</feature>
<comment type="caution">
    <text evidence="9">The sequence shown here is derived from an EMBL/GenBank/DDBJ whole genome shotgun (WGS) entry which is preliminary data.</text>
</comment>
<keyword evidence="6" id="KW-0966">Cell projection</keyword>
<comment type="subcellular location">
    <subcellularLocation>
        <location evidence="1">Cytoplasm</location>
        <location evidence="1">Cytoskeleton</location>
        <location evidence="1">Cilium axoneme</location>
    </subcellularLocation>
</comment>
<feature type="compositionally biased region" description="Acidic residues" evidence="7">
    <location>
        <begin position="244"/>
        <end position="263"/>
    </location>
</feature>
<feature type="compositionally biased region" description="Polar residues" evidence="7">
    <location>
        <begin position="1303"/>
        <end position="1312"/>
    </location>
</feature>
<feature type="region of interest" description="Disordered" evidence="7">
    <location>
        <begin position="297"/>
        <end position="320"/>
    </location>
</feature>
<evidence type="ECO:0000256" key="3">
    <source>
        <dbReference type="ARBA" id="ARBA00022174"/>
    </source>
</evidence>
<feature type="region of interest" description="Disordered" evidence="7">
    <location>
        <begin position="651"/>
        <end position="801"/>
    </location>
</feature>